<evidence type="ECO:0000256" key="7">
    <source>
        <dbReference type="SAM" id="MobiDB-lite"/>
    </source>
</evidence>
<dbReference type="Pfam" id="PF00042">
    <property type="entry name" value="Globin"/>
    <property type="match status" value="1"/>
</dbReference>
<dbReference type="GO" id="GO:0005344">
    <property type="term" value="F:oxygen carrier activity"/>
    <property type="evidence" value="ECO:0007669"/>
    <property type="project" value="UniProtKB-KW"/>
</dbReference>
<evidence type="ECO:0000256" key="5">
    <source>
        <dbReference type="ARBA" id="ARBA00023004"/>
    </source>
</evidence>
<sequence length="211" mass="24626">MADNKAKNSKQKAKEEEDHEESKPDLRIFHPDRYSVKAEEKTTVDPIEVVKLSPEDKHIILETWKEVEVHLDKQGPKVFKRIFEVNPKIQKVFKLDEISPDQLEAHPVLRRHSQQFMEAIQYAVLNMDQLDGSETENDVAKVFYGLGKEHIRFQGLNDSHFGVFTGSILYVLSDTLGERFTHEVRVAWSRLIDNLIKYIQQGWKLETEARK</sequence>
<keyword evidence="1 6" id="KW-0813">Transport</keyword>
<feature type="domain" description="Globin" evidence="8">
    <location>
        <begin position="51"/>
        <end position="204"/>
    </location>
</feature>
<evidence type="ECO:0000256" key="3">
    <source>
        <dbReference type="ARBA" id="ARBA00022621"/>
    </source>
</evidence>
<evidence type="ECO:0000256" key="1">
    <source>
        <dbReference type="ARBA" id="ARBA00022448"/>
    </source>
</evidence>
<dbReference type="GO" id="GO:0019825">
    <property type="term" value="F:oxygen binding"/>
    <property type="evidence" value="ECO:0007669"/>
    <property type="project" value="InterPro"/>
</dbReference>
<evidence type="ECO:0000256" key="6">
    <source>
        <dbReference type="RuleBase" id="RU000356"/>
    </source>
</evidence>
<protein>
    <recommendedName>
        <fullName evidence="8">Globin domain-containing protein</fullName>
    </recommendedName>
</protein>
<keyword evidence="2 6" id="KW-0349">Heme</keyword>
<dbReference type="GO" id="GO:0046872">
    <property type="term" value="F:metal ion binding"/>
    <property type="evidence" value="ECO:0007669"/>
    <property type="project" value="UniProtKB-KW"/>
</dbReference>
<keyword evidence="10" id="KW-1185">Reference proteome</keyword>
<reference evidence="9" key="1">
    <citation type="journal article" date="2023" name="Mol. Biol. Evol.">
        <title>Third-Generation Sequencing Reveals the Adaptive Role of the Epigenome in Three Deep-Sea Polychaetes.</title>
        <authorList>
            <person name="Perez M."/>
            <person name="Aroh O."/>
            <person name="Sun Y."/>
            <person name="Lan Y."/>
            <person name="Juniper S.K."/>
            <person name="Young C.R."/>
            <person name="Angers B."/>
            <person name="Qian P.Y."/>
        </authorList>
    </citation>
    <scope>NUCLEOTIDE SEQUENCE</scope>
    <source>
        <strain evidence="9">P08H-3</strain>
    </source>
</reference>
<dbReference type="PROSITE" id="PS01033">
    <property type="entry name" value="GLOBIN"/>
    <property type="match status" value="1"/>
</dbReference>
<keyword evidence="5" id="KW-0408">Iron</keyword>
<dbReference type="Proteomes" id="UP001208570">
    <property type="component" value="Unassembled WGS sequence"/>
</dbReference>
<dbReference type="AlphaFoldDB" id="A0AAD9K5T9"/>
<dbReference type="InterPro" id="IPR000971">
    <property type="entry name" value="Globin"/>
</dbReference>
<dbReference type="GO" id="GO:0020037">
    <property type="term" value="F:heme binding"/>
    <property type="evidence" value="ECO:0007669"/>
    <property type="project" value="InterPro"/>
</dbReference>
<dbReference type="InterPro" id="IPR050532">
    <property type="entry name" value="Globin-like_OT"/>
</dbReference>
<dbReference type="Gene3D" id="1.10.490.10">
    <property type="entry name" value="Globins"/>
    <property type="match status" value="1"/>
</dbReference>
<gene>
    <name evidence="9" type="ORF">LSH36_57g05000</name>
</gene>
<dbReference type="SUPFAM" id="SSF46458">
    <property type="entry name" value="Globin-like"/>
    <property type="match status" value="1"/>
</dbReference>
<name>A0AAD9K5T9_9ANNE</name>
<dbReference type="InterPro" id="IPR044399">
    <property type="entry name" value="Mb-like_M"/>
</dbReference>
<evidence type="ECO:0000313" key="9">
    <source>
        <dbReference type="EMBL" id="KAK2164945.1"/>
    </source>
</evidence>
<keyword evidence="3 6" id="KW-0561">Oxygen transport</keyword>
<dbReference type="PANTHER" id="PTHR46458">
    <property type="entry name" value="BLR2807 PROTEIN"/>
    <property type="match status" value="1"/>
</dbReference>
<comment type="similarity">
    <text evidence="6">Belongs to the globin family.</text>
</comment>
<evidence type="ECO:0000259" key="8">
    <source>
        <dbReference type="PROSITE" id="PS01033"/>
    </source>
</evidence>
<organism evidence="9 10">
    <name type="scientific">Paralvinella palmiformis</name>
    <dbReference type="NCBI Taxonomy" id="53620"/>
    <lineage>
        <taxon>Eukaryota</taxon>
        <taxon>Metazoa</taxon>
        <taxon>Spiralia</taxon>
        <taxon>Lophotrochozoa</taxon>
        <taxon>Annelida</taxon>
        <taxon>Polychaeta</taxon>
        <taxon>Sedentaria</taxon>
        <taxon>Canalipalpata</taxon>
        <taxon>Terebellida</taxon>
        <taxon>Terebelliformia</taxon>
        <taxon>Alvinellidae</taxon>
        <taxon>Paralvinella</taxon>
    </lineage>
</organism>
<dbReference type="EMBL" id="JAODUP010000057">
    <property type="protein sequence ID" value="KAK2164945.1"/>
    <property type="molecule type" value="Genomic_DNA"/>
</dbReference>
<keyword evidence="4" id="KW-0479">Metal-binding</keyword>
<accession>A0AAD9K5T9</accession>
<evidence type="ECO:0000313" key="10">
    <source>
        <dbReference type="Proteomes" id="UP001208570"/>
    </source>
</evidence>
<dbReference type="CDD" id="cd01040">
    <property type="entry name" value="Mb-like"/>
    <property type="match status" value="1"/>
</dbReference>
<dbReference type="PANTHER" id="PTHR46458:SF1">
    <property type="entry name" value="GEO09476P1"/>
    <property type="match status" value="1"/>
</dbReference>
<evidence type="ECO:0000256" key="2">
    <source>
        <dbReference type="ARBA" id="ARBA00022617"/>
    </source>
</evidence>
<evidence type="ECO:0000256" key="4">
    <source>
        <dbReference type="ARBA" id="ARBA00022723"/>
    </source>
</evidence>
<feature type="region of interest" description="Disordered" evidence="7">
    <location>
        <begin position="1"/>
        <end position="32"/>
    </location>
</feature>
<proteinExistence type="inferred from homology"/>
<dbReference type="InterPro" id="IPR012292">
    <property type="entry name" value="Globin/Proto"/>
</dbReference>
<dbReference type="InterPro" id="IPR009050">
    <property type="entry name" value="Globin-like_sf"/>
</dbReference>
<comment type="caution">
    <text evidence="9">The sequence shown here is derived from an EMBL/GenBank/DDBJ whole genome shotgun (WGS) entry which is preliminary data.</text>
</comment>